<comment type="caution">
    <text evidence="1">The sequence shown here is derived from an EMBL/GenBank/DDBJ whole genome shotgun (WGS) entry which is preliminary data.</text>
</comment>
<evidence type="ECO:0000313" key="2">
    <source>
        <dbReference type="Proteomes" id="UP001193081"/>
    </source>
</evidence>
<evidence type="ECO:0000313" key="1">
    <source>
        <dbReference type="EMBL" id="MBP1467289.1"/>
    </source>
</evidence>
<dbReference type="SUPFAM" id="SSF63829">
    <property type="entry name" value="Calcium-dependent phosphotriesterase"/>
    <property type="match status" value="1"/>
</dbReference>
<reference evidence="1 2" key="1">
    <citation type="submission" date="2021-03" db="EMBL/GenBank/DDBJ databases">
        <authorList>
            <person name="Grouzdev D.S."/>
        </authorList>
    </citation>
    <scope>NUCLEOTIDE SEQUENCE [LARGE SCALE GENOMIC DNA]</scope>
    <source>
        <strain evidence="1 2">M50-1</strain>
    </source>
</reference>
<accession>A0ABS4DCX3</accession>
<dbReference type="InterPro" id="IPR015943">
    <property type="entry name" value="WD40/YVTN_repeat-like_dom_sf"/>
</dbReference>
<dbReference type="Gene3D" id="2.130.10.10">
    <property type="entry name" value="YVTN repeat-like/Quinoprotein amine dehydrogenase"/>
    <property type="match status" value="1"/>
</dbReference>
<name>A0ABS4DCX3_9CHLR</name>
<organism evidence="1 2">
    <name type="scientific">Candidatus Chloroploca mongolica</name>
    <dbReference type="NCBI Taxonomy" id="2528176"/>
    <lineage>
        <taxon>Bacteria</taxon>
        <taxon>Bacillati</taxon>
        <taxon>Chloroflexota</taxon>
        <taxon>Chloroflexia</taxon>
        <taxon>Chloroflexales</taxon>
        <taxon>Chloroflexineae</taxon>
        <taxon>Oscillochloridaceae</taxon>
        <taxon>Candidatus Chloroploca</taxon>
    </lineage>
</organism>
<gene>
    <name evidence="1" type="ORF">EYB53_016370</name>
</gene>
<keyword evidence="2" id="KW-1185">Reference proteome</keyword>
<dbReference type="Proteomes" id="UP001193081">
    <property type="component" value="Unassembled WGS sequence"/>
</dbReference>
<protein>
    <recommendedName>
        <fullName evidence="3">DUF11 domain-containing protein</fullName>
    </recommendedName>
</protein>
<evidence type="ECO:0008006" key="3">
    <source>
        <dbReference type="Google" id="ProtNLM"/>
    </source>
</evidence>
<proteinExistence type="predicted"/>
<sequence>MIWKNHRITLTSLGISAIIMLLVALMNLVEVTQPVGASEGEPSPHLKVESIPAADNPLAAGDQLMLVMTISNTLDHELDIFRLDQVLSPTLPLEGDVYFSDAISGCTTLPCATATIVSNTTALITTTYTVKADAIVGNVISHTTTLSAPILAAPLVWLGVTSPVDGPQLHVNTHYDSEDPTIDGHLSLTIVITNPSQRAIESMTVSQTLVPELPLVNVELGDQIANCEAWPCDTLTILSNATGLITATYYINQVVDQPITHTSTLSSSILPEPQVFIDATRPVKRQHLFLPIIQATYPDIYAQWVQLAQPAGGTSINYIYVSQATMACSGPTKEQYLPTTILAATNNGIYQLRHASVPGELPAWELRGSNTISVSHIISTTNGYFASSFNQNSIFRSTDGGQTWQAETLPEANRFVYWLAASGERILAAGNRGLFIRETHGGWVQDTQVTGSIFGVAARGTNAYAIQIGNDKDALWVSTEGGEPGTWANIGELPGAANFMQTLYAGNEGTGGLLIGVIGGGIYRLNADGTFTPFSQDANLTVYGMWRDAQQRLYAAFREPGGLQRFAPEGGAGEPLHTLGGDAPSNNERIYSINGNAGEQCGMIITGSRQGTIHLRRIP</sequence>
<dbReference type="EMBL" id="SIJK02000031">
    <property type="protein sequence ID" value="MBP1467289.1"/>
    <property type="molecule type" value="Genomic_DNA"/>
</dbReference>
<dbReference type="RefSeq" id="WP_135479495.1">
    <property type="nucleotide sequence ID" value="NZ_SIJK02000031.1"/>
</dbReference>